<organism evidence="2 3">
    <name type="scientific">Alternaria alternata</name>
    <name type="common">Alternaria rot fungus</name>
    <name type="synonym">Torula alternata</name>
    <dbReference type="NCBI Taxonomy" id="5599"/>
    <lineage>
        <taxon>Eukaryota</taxon>
        <taxon>Fungi</taxon>
        <taxon>Dikarya</taxon>
        <taxon>Ascomycota</taxon>
        <taxon>Pezizomycotina</taxon>
        <taxon>Dothideomycetes</taxon>
        <taxon>Pleosporomycetidae</taxon>
        <taxon>Pleosporales</taxon>
        <taxon>Pleosporineae</taxon>
        <taxon>Pleosporaceae</taxon>
        <taxon>Alternaria</taxon>
        <taxon>Alternaria sect. Alternaria</taxon>
        <taxon>Alternaria alternata complex</taxon>
    </lineage>
</organism>
<reference evidence="3" key="1">
    <citation type="journal article" date="2019" name="bioRxiv">
        <title>Genomics, evolutionary history and diagnostics of the Alternaria alternata species group including apple and Asian pear pathotypes.</title>
        <authorList>
            <person name="Armitage A.D."/>
            <person name="Cockerton H.M."/>
            <person name="Sreenivasaprasad S."/>
            <person name="Woodhall J.W."/>
            <person name="Lane C.R."/>
            <person name="Harrison R.J."/>
            <person name="Clarkson J.P."/>
        </authorList>
    </citation>
    <scope>NUCLEOTIDE SEQUENCE [LARGE SCALE GENOMIC DNA]</scope>
    <source>
        <strain evidence="3">FERA 1177</strain>
    </source>
</reference>
<protein>
    <submittedName>
        <fullName evidence="2">Uncharacterized protein</fullName>
    </submittedName>
</protein>
<feature type="compositionally biased region" description="Polar residues" evidence="1">
    <location>
        <begin position="93"/>
        <end position="105"/>
    </location>
</feature>
<dbReference type="AlphaFoldDB" id="A0A4Q4NJZ3"/>
<dbReference type="Proteomes" id="UP000291422">
    <property type="component" value="Unassembled WGS sequence"/>
</dbReference>
<evidence type="ECO:0000256" key="1">
    <source>
        <dbReference type="SAM" id="MobiDB-lite"/>
    </source>
</evidence>
<name>A0A4Q4NJZ3_ALTAL</name>
<dbReference type="CDD" id="cd00303">
    <property type="entry name" value="retropepsin_like"/>
    <property type="match status" value="2"/>
</dbReference>
<dbReference type="InterPro" id="IPR021109">
    <property type="entry name" value="Peptidase_aspartic_dom_sf"/>
</dbReference>
<sequence length="530" mass="59179">MVPRSGHVVFDPASDHINYSDYLIDVDSWAAQYTDPSSLISPSEPTTSFQGDLYFPQGQNHPHHSYDHVPRTQLPTHQSIEMQLTRASPPPNQQSEKAYANQSTPGEPKLYKTAYGDTAEREFFIPGFLDLEHPVDAMGDTGANRNTMDVSFVRKRGYNIDCKAASIVRVGQGRVKTVGVVHVPFRFRGETTSYLLTFHVLPKCPQDVILGSTFLRLTKTFSNAAKFARRVFDRFVLRTSRHYNMLYLGGGGPTFTGTIGGRPHEALADTGSKVLIMDEDFARSRGLPIVDAEEHRIKLRFADGSTARTSGMTQGVTWQFGLAHEGKSFLLDFYILKDAPSNVILSENFLLRESQAFTEYSDYLLDDYEQEEDEEEGHVFVIRKETSLQYKGQYNGADQLCNDIAWDQEMDLRRNEDYRISVIYDAAARGAAEAAERLRRRQWENVHIITQTVQAEYAGTTSQDPPGASGVQPSGGGGVQPQATAQQNSSGANQTPSRPDALAGSSNTIPPSSRRDKFLKRFGRKRKQIT</sequence>
<dbReference type="VEuPathDB" id="FungiDB:CC77DRAFT_188886"/>
<dbReference type="EMBL" id="PDXD01000010">
    <property type="protein sequence ID" value="RYN77044.1"/>
    <property type="molecule type" value="Genomic_DNA"/>
</dbReference>
<dbReference type="Pfam" id="PF13650">
    <property type="entry name" value="Asp_protease_2"/>
    <property type="match status" value="1"/>
</dbReference>
<proteinExistence type="predicted"/>
<feature type="compositionally biased region" description="Basic residues" evidence="1">
    <location>
        <begin position="517"/>
        <end position="530"/>
    </location>
</feature>
<feature type="compositionally biased region" description="Polar residues" evidence="1">
    <location>
        <begin position="484"/>
        <end position="497"/>
    </location>
</feature>
<evidence type="ECO:0000313" key="3">
    <source>
        <dbReference type="Proteomes" id="UP000291422"/>
    </source>
</evidence>
<accession>A0A4Q4NJZ3</accession>
<gene>
    <name evidence="2" type="ORF">AA0117_g5107</name>
</gene>
<feature type="region of interest" description="Disordered" evidence="1">
    <location>
        <begin position="458"/>
        <end position="530"/>
    </location>
</feature>
<dbReference type="Gene3D" id="2.40.70.10">
    <property type="entry name" value="Acid Proteases"/>
    <property type="match status" value="2"/>
</dbReference>
<feature type="region of interest" description="Disordered" evidence="1">
    <location>
        <begin position="82"/>
        <end position="108"/>
    </location>
</feature>
<evidence type="ECO:0000313" key="2">
    <source>
        <dbReference type="EMBL" id="RYN77044.1"/>
    </source>
</evidence>
<comment type="caution">
    <text evidence="2">The sequence shown here is derived from an EMBL/GenBank/DDBJ whole genome shotgun (WGS) entry which is preliminary data.</text>
</comment>
<dbReference type="SUPFAM" id="SSF50630">
    <property type="entry name" value="Acid proteases"/>
    <property type="match status" value="2"/>
</dbReference>